<proteinExistence type="predicted"/>
<accession>Q9FW56</accession>
<protein>
    <submittedName>
        <fullName evidence="2">Uncharacterized protein</fullName>
    </submittedName>
</protein>
<feature type="compositionally biased region" description="Gly residues" evidence="1">
    <location>
        <begin position="61"/>
        <end position="71"/>
    </location>
</feature>
<gene>
    <name evidence="2" type="primary">OSJNBb0094K03.9</name>
</gene>
<dbReference type="AlphaFoldDB" id="Q9FW56"/>
<feature type="region of interest" description="Disordered" evidence="1">
    <location>
        <begin position="23"/>
        <end position="90"/>
    </location>
</feature>
<dbReference type="EMBL" id="AC069145">
    <property type="protein sequence ID" value="AAG16853.1"/>
    <property type="molecule type" value="Genomic_DNA"/>
</dbReference>
<name>Q9FW56_ORYSJ</name>
<evidence type="ECO:0000313" key="2">
    <source>
        <dbReference type="EMBL" id="AAG16853.1"/>
    </source>
</evidence>
<feature type="region of interest" description="Disordered" evidence="1">
    <location>
        <begin position="112"/>
        <end position="138"/>
    </location>
</feature>
<organism evidence="2 3">
    <name type="scientific">Oryza sativa subsp. japonica</name>
    <name type="common">Rice</name>
    <dbReference type="NCBI Taxonomy" id="39947"/>
    <lineage>
        <taxon>Eukaryota</taxon>
        <taxon>Viridiplantae</taxon>
        <taxon>Streptophyta</taxon>
        <taxon>Embryophyta</taxon>
        <taxon>Tracheophyta</taxon>
        <taxon>Spermatophyta</taxon>
        <taxon>Magnoliopsida</taxon>
        <taxon>Liliopsida</taxon>
        <taxon>Poales</taxon>
        <taxon>Poaceae</taxon>
        <taxon>BOP clade</taxon>
        <taxon>Oryzoideae</taxon>
        <taxon>Oryzeae</taxon>
        <taxon>Oryzinae</taxon>
        <taxon>Oryza</taxon>
        <taxon>Oryza sativa</taxon>
    </lineage>
</organism>
<sequence length="138" mass="15047">MAVYIFFRCLVAGQKWDRTARRRIFPQMQPPKARASRASDQRRVASPLSKSENDGDAAAGGELGSGTGCELGGETRQQVQKAEPCRHMMSHAEGGDSRWFVLAGEFRRAPQADGGRRWNRVGVSASGDMQQKPAVAKG</sequence>
<evidence type="ECO:0000256" key="1">
    <source>
        <dbReference type="SAM" id="MobiDB-lite"/>
    </source>
</evidence>
<evidence type="ECO:0000313" key="3">
    <source>
        <dbReference type="Proteomes" id="UP000000763"/>
    </source>
</evidence>
<reference evidence="3" key="2">
    <citation type="journal article" date="2008" name="Nucleic Acids Res.">
        <title>The rice annotation project database (RAP-DB): 2008 update.</title>
        <authorList>
            <consortium name="The rice annotation project (RAP)"/>
        </authorList>
    </citation>
    <scope>GENOME REANNOTATION</scope>
    <source>
        <strain evidence="3">cv. Nipponbare</strain>
    </source>
</reference>
<reference evidence="3" key="1">
    <citation type="journal article" date="2005" name="Nature">
        <title>The map-based sequence of the rice genome.</title>
        <authorList>
            <consortium name="International rice genome sequencing project (IRGSP)"/>
            <person name="Matsumoto T."/>
            <person name="Wu J."/>
            <person name="Kanamori H."/>
            <person name="Katayose Y."/>
            <person name="Fujisawa M."/>
            <person name="Namiki N."/>
            <person name="Mizuno H."/>
            <person name="Yamamoto K."/>
            <person name="Antonio B.A."/>
            <person name="Baba T."/>
            <person name="Sakata K."/>
            <person name="Nagamura Y."/>
            <person name="Aoki H."/>
            <person name="Arikawa K."/>
            <person name="Arita K."/>
            <person name="Bito T."/>
            <person name="Chiden Y."/>
            <person name="Fujitsuka N."/>
            <person name="Fukunaka R."/>
            <person name="Hamada M."/>
            <person name="Harada C."/>
            <person name="Hayashi A."/>
            <person name="Hijishita S."/>
            <person name="Honda M."/>
            <person name="Hosokawa S."/>
            <person name="Ichikawa Y."/>
            <person name="Idonuma A."/>
            <person name="Iijima M."/>
            <person name="Ikeda M."/>
            <person name="Ikeno M."/>
            <person name="Ito K."/>
            <person name="Ito S."/>
            <person name="Ito T."/>
            <person name="Ito Y."/>
            <person name="Ito Y."/>
            <person name="Iwabuchi A."/>
            <person name="Kamiya K."/>
            <person name="Karasawa W."/>
            <person name="Kurita K."/>
            <person name="Katagiri S."/>
            <person name="Kikuta A."/>
            <person name="Kobayashi H."/>
            <person name="Kobayashi N."/>
            <person name="Machita K."/>
            <person name="Maehara T."/>
            <person name="Masukawa M."/>
            <person name="Mizubayashi T."/>
            <person name="Mukai Y."/>
            <person name="Nagasaki H."/>
            <person name="Nagata Y."/>
            <person name="Naito S."/>
            <person name="Nakashima M."/>
            <person name="Nakama Y."/>
            <person name="Nakamichi Y."/>
            <person name="Nakamura M."/>
            <person name="Meguro A."/>
            <person name="Negishi M."/>
            <person name="Ohta I."/>
            <person name="Ohta T."/>
            <person name="Okamoto M."/>
            <person name="Ono N."/>
            <person name="Saji S."/>
            <person name="Sakaguchi M."/>
            <person name="Sakai K."/>
            <person name="Shibata M."/>
            <person name="Shimokawa T."/>
            <person name="Song J."/>
            <person name="Takazaki Y."/>
            <person name="Terasawa K."/>
            <person name="Tsugane M."/>
            <person name="Tsuji K."/>
            <person name="Ueda S."/>
            <person name="Waki K."/>
            <person name="Yamagata H."/>
            <person name="Yamamoto M."/>
            <person name="Yamamoto S."/>
            <person name="Yamane H."/>
            <person name="Yoshiki S."/>
            <person name="Yoshihara R."/>
            <person name="Yukawa K."/>
            <person name="Zhong H."/>
            <person name="Yano M."/>
            <person name="Yuan Q."/>
            <person name="Ouyang S."/>
            <person name="Liu J."/>
            <person name="Jones K.M."/>
            <person name="Gansberger K."/>
            <person name="Moffat K."/>
            <person name="Hill J."/>
            <person name="Bera J."/>
            <person name="Fadrosh D."/>
            <person name="Jin S."/>
            <person name="Johri S."/>
            <person name="Kim M."/>
            <person name="Overton L."/>
            <person name="Reardon M."/>
            <person name="Tsitrin T."/>
            <person name="Vuong H."/>
            <person name="Weaver B."/>
            <person name="Ciecko A."/>
            <person name="Tallon L."/>
            <person name="Jackson J."/>
            <person name="Pai G."/>
            <person name="Aken S.V."/>
            <person name="Utterback T."/>
            <person name="Reidmuller S."/>
            <person name="Feldblyum T."/>
            <person name="Hsiao J."/>
            <person name="Zismann V."/>
            <person name="Iobst S."/>
            <person name="de Vazeille A.R."/>
            <person name="Buell C.R."/>
            <person name="Ying K."/>
            <person name="Li Y."/>
            <person name="Lu T."/>
            <person name="Huang Y."/>
            <person name="Zhao Q."/>
            <person name="Feng Q."/>
            <person name="Zhang L."/>
            <person name="Zhu J."/>
            <person name="Weng Q."/>
            <person name="Mu J."/>
            <person name="Lu Y."/>
            <person name="Fan D."/>
            <person name="Liu Y."/>
            <person name="Guan J."/>
            <person name="Zhang Y."/>
            <person name="Yu S."/>
            <person name="Liu X."/>
            <person name="Zhang Y."/>
            <person name="Hong G."/>
            <person name="Han B."/>
            <person name="Choisne N."/>
            <person name="Demange N."/>
            <person name="Orjeda G."/>
            <person name="Samain S."/>
            <person name="Cattolico L."/>
            <person name="Pelletier E."/>
            <person name="Couloux A."/>
            <person name="Segurens B."/>
            <person name="Wincker P."/>
            <person name="D'Hont A."/>
            <person name="Scarpelli C."/>
            <person name="Weissenbach J."/>
            <person name="Salanoubat M."/>
            <person name="Quetier F."/>
            <person name="Yu Y."/>
            <person name="Kim H.R."/>
            <person name="Rambo T."/>
            <person name="Currie J."/>
            <person name="Collura K."/>
            <person name="Luo M."/>
            <person name="Yang T."/>
            <person name="Ammiraju J.S.S."/>
            <person name="Engler F."/>
            <person name="Soderlund C."/>
            <person name="Wing R.A."/>
            <person name="Palmer L.E."/>
            <person name="de la Bastide M."/>
            <person name="Spiegel L."/>
            <person name="Nascimento L."/>
            <person name="Zutavern T."/>
            <person name="O'Shaughnessy A."/>
            <person name="Dike S."/>
            <person name="Dedhia N."/>
            <person name="Preston R."/>
            <person name="Balija V."/>
            <person name="McCombie W.R."/>
            <person name="Chow T."/>
            <person name="Chen H."/>
            <person name="Chung M."/>
            <person name="Chen C."/>
            <person name="Shaw J."/>
            <person name="Wu H."/>
            <person name="Hsiao K."/>
            <person name="Chao Y."/>
            <person name="Chu M."/>
            <person name="Cheng C."/>
            <person name="Hour A."/>
            <person name="Lee P."/>
            <person name="Lin S."/>
            <person name="Lin Y."/>
            <person name="Liou J."/>
            <person name="Liu S."/>
            <person name="Hsing Y."/>
            <person name="Raghuvanshi S."/>
            <person name="Mohanty A."/>
            <person name="Bharti A.K."/>
            <person name="Gaur A."/>
            <person name="Gupta V."/>
            <person name="Kumar D."/>
            <person name="Ravi V."/>
            <person name="Vij S."/>
            <person name="Kapur A."/>
            <person name="Khurana P."/>
            <person name="Khurana P."/>
            <person name="Khurana J.P."/>
            <person name="Tyagi A.K."/>
            <person name="Gaikwad K."/>
            <person name="Singh A."/>
            <person name="Dalal V."/>
            <person name="Srivastava S."/>
            <person name="Dixit A."/>
            <person name="Pal A.K."/>
            <person name="Ghazi I.A."/>
            <person name="Yadav M."/>
            <person name="Pandit A."/>
            <person name="Bhargava A."/>
            <person name="Sureshbabu K."/>
            <person name="Batra K."/>
            <person name="Sharma T.R."/>
            <person name="Mohapatra T."/>
            <person name="Singh N.K."/>
            <person name="Messing J."/>
            <person name="Nelson A.B."/>
            <person name="Fuks G."/>
            <person name="Kavchok S."/>
            <person name="Keizer G."/>
            <person name="Linton E."/>
            <person name="Llaca V."/>
            <person name="Song R."/>
            <person name="Tanyolac B."/>
            <person name="Young S."/>
            <person name="Ho-Il K."/>
            <person name="Hahn J.H."/>
            <person name="Sangsakoo G."/>
            <person name="Vanavichit A."/>
            <person name="de Mattos Luiz.A.T."/>
            <person name="Zimmer P.D."/>
            <person name="Malone G."/>
            <person name="Dellagostin O."/>
            <person name="de Oliveira A.C."/>
            <person name="Bevan M."/>
            <person name="Bancroft I."/>
            <person name="Minx P."/>
            <person name="Cordum H."/>
            <person name="Wilson R."/>
            <person name="Cheng Z."/>
            <person name="Jin W."/>
            <person name="Jiang J."/>
            <person name="Leong S.A."/>
            <person name="Iwama H."/>
            <person name="Gojobori T."/>
            <person name="Itoh T."/>
            <person name="Niimura Y."/>
            <person name="Fujii Y."/>
            <person name="Habara T."/>
            <person name="Sakai H."/>
            <person name="Sato Y."/>
            <person name="Wilson G."/>
            <person name="Kumar K."/>
            <person name="McCouch S."/>
            <person name="Juretic N."/>
            <person name="Hoen D."/>
            <person name="Wright S."/>
            <person name="Bruskiewich R."/>
            <person name="Bureau T."/>
            <person name="Miyao A."/>
            <person name="Hirochika H."/>
            <person name="Nishikawa T."/>
            <person name="Kadowaki K."/>
            <person name="Sugiura M."/>
            <person name="Burr B."/>
            <person name="Sasaki T."/>
        </authorList>
    </citation>
    <scope>NUCLEOTIDE SEQUENCE [LARGE SCALE GENOMIC DNA]</scope>
    <source>
        <strain evidence="3">cv. Nipponbare</strain>
    </source>
</reference>
<dbReference type="Proteomes" id="UP000000763">
    <property type="component" value="Chromosome 10"/>
</dbReference>